<dbReference type="AlphaFoldDB" id="A0AAX6MRH8"/>
<feature type="compositionally biased region" description="Basic and acidic residues" evidence="1">
    <location>
        <begin position="83"/>
        <end position="113"/>
    </location>
</feature>
<dbReference type="Proteomes" id="UP001369815">
    <property type="component" value="Unassembled WGS sequence"/>
</dbReference>
<accession>A0AAX6MRH8</accession>
<keyword evidence="3" id="KW-1185">Reference proteome</keyword>
<reference evidence="2 3" key="1">
    <citation type="journal article" date="2024" name="Front Chem Biol">
        <title>Unveiling the potential of Daldinia eschscholtzii MFLUCC 19-0629 through bioactivity and bioinformatics studies for enhanced sustainable agriculture production.</title>
        <authorList>
            <person name="Brooks S."/>
            <person name="Weaver J.A."/>
            <person name="Klomchit A."/>
            <person name="Alharthi S.A."/>
            <person name="Onlamun T."/>
            <person name="Nurani R."/>
            <person name="Vong T.K."/>
            <person name="Alberti F."/>
            <person name="Greco C."/>
        </authorList>
    </citation>
    <scope>NUCLEOTIDE SEQUENCE [LARGE SCALE GENOMIC DNA]</scope>
    <source>
        <strain evidence="2">MFLUCC 19-0629</strain>
    </source>
</reference>
<protein>
    <submittedName>
        <fullName evidence="2">Uncharacterized protein</fullName>
    </submittedName>
</protein>
<feature type="region of interest" description="Disordered" evidence="1">
    <location>
        <begin position="42"/>
        <end position="125"/>
    </location>
</feature>
<comment type="caution">
    <text evidence="2">The sequence shown here is derived from an EMBL/GenBank/DDBJ whole genome shotgun (WGS) entry which is preliminary data.</text>
</comment>
<evidence type="ECO:0000256" key="1">
    <source>
        <dbReference type="SAM" id="MobiDB-lite"/>
    </source>
</evidence>
<name>A0AAX6MRH8_9PEZI</name>
<sequence>MGWHVYVDLLNLIDTNSLKEILFGKMNRECCNTQGSYGQLIPADTSMTPATDEKRQATVDTSIQNTPQRDLDPISMIPSSDGSKPHLEQANDSRNHATRRDGDSGRPVHDTHACSDQQFPDGSGRTALTVINDDIKDRREAVDMPALASTYINLHRYLARQQIVGNYKLEVWLAETLRNGPLRVIPQLKNPDDWLPRVGTDNSCHSWETDLETMKSDTLHEIHE</sequence>
<feature type="compositionally biased region" description="Polar residues" evidence="1">
    <location>
        <begin position="58"/>
        <end position="68"/>
    </location>
</feature>
<gene>
    <name evidence="2" type="ORF">Daesc_002860</name>
</gene>
<proteinExistence type="predicted"/>
<evidence type="ECO:0000313" key="2">
    <source>
        <dbReference type="EMBL" id="KAK6955229.1"/>
    </source>
</evidence>
<evidence type="ECO:0000313" key="3">
    <source>
        <dbReference type="Proteomes" id="UP001369815"/>
    </source>
</evidence>
<organism evidence="2 3">
    <name type="scientific">Daldinia eschscholtzii</name>
    <dbReference type="NCBI Taxonomy" id="292717"/>
    <lineage>
        <taxon>Eukaryota</taxon>
        <taxon>Fungi</taxon>
        <taxon>Dikarya</taxon>
        <taxon>Ascomycota</taxon>
        <taxon>Pezizomycotina</taxon>
        <taxon>Sordariomycetes</taxon>
        <taxon>Xylariomycetidae</taxon>
        <taxon>Xylariales</taxon>
        <taxon>Hypoxylaceae</taxon>
        <taxon>Daldinia</taxon>
    </lineage>
</organism>
<dbReference type="EMBL" id="JBANMG010000003">
    <property type="protein sequence ID" value="KAK6955229.1"/>
    <property type="molecule type" value="Genomic_DNA"/>
</dbReference>